<feature type="domain" description="Cytochrome b5 heme-binding" evidence="14">
    <location>
        <begin position="3"/>
        <end position="79"/>
    </location>
</feature>
<dbReference type="InterPro" id="IPR001199">
    <property type="entry name" value="Cyt_B5-like_heme/steroid-bd"/>
</dbReference>
<dbReference type="FunFam" id="3.10.120.10:FF:000002">
    <property type="entry name" value="Cytochrome b5 type B"/>
    <property type="match status" value="1"/>
</dbReference>
<dbReference type="AlphaFoldDB" id="A0A9W6BDQ1"/>
<keyword evidence="3 12" id="KW-0349">Heme</keyword>
<evidence type="ECO:0000256" key="5">
    <source>
        <dbReference type="ARBA" id="ARBA00022723"/>
    </source>
</evidence>
<dbReference type="PROSITE" id="PS00191">
    <property type="entry name" value="CYTOCHROME_B5_1"/>
    <property type="match status" value="1"/>
</dbReference>
<evidence type="ECO:0000256" key="10">
    <source>
        <dbReference type="ARBA" id="ARBA00023136"/>
    </source>
</evidence>
<keyword evidence="2" id="KW-0813">Transport</keyword>
<evidence type="ECO:0000256" key="13">
    <source>
        <dbReference type="SAM" id="MobiDB-lite"/>
    </source>
</evidence>
<keyword evidence="6" id="KW-0256">Endoplasmic reticulum</keyword>
<dbReference type="PROSITE" id="PS50255">
    <property type="entry name" value="CYTOCHROME_B5_2"/>
    <property type="match status" value="1"/>
</dbReference>
<evidence type="ECO:0000256" key="12">
    <source>
        <dbReference type="RuleBase" id="RU362121"/>
    </source>
</evidence>
<dbReference type="EMBL" id="BRXU01000003">
    <property type="protein sequence ID" value="GLC49885.1"/>
    <property type="molecule type" value="Genomic_DNA"/>
</dbReference>
<keyword evidence="10 12" id="KW-0472">Membrane</keyword>
<evidence type="ECO:0000313" key="15">
    <source>
        <dbReference type="EMBL" id="GLC49885.1"/>
    </source>
</evidence>
<dbReference type="PRINTS" id="PR00363">
    <property type="entry name" value="CYTOCHROMEB5"/>
</dbReference>
<sequence length="133" mass="14625">MSTKVYSLADVKAHTTDKSCWLVVHGKVYDVTEFLEEHPGGYDIILTSTGKDATQDFEEIGHSNSAKKLLDKYLIGDYEGGDSAPAAAQVPPQSRNAQKQQAQKGAATRTFHVVLPLLILLVALALNFYFSRR</sequence>
<dbReference type="InterPro" id="IPR018506">
    <property type="entry name" value="Cyt_B5_heme-BS"/>
</dbReference>
<keyword evidence="16" id="KW-1185">Reference proteome</keyword>
<comment type="caution">
    <text evidence="15">The sequence shown here is derived from an EMBL/GenBank/DDBJ whole genome shotgun (WGS) entry which is preliminary data.</text>
</comment>
<dbReference type="Pfam" id="PF00173">
    <property type="entry name" value="Cyt-b5"/>
    <property type="match status" value="1"/>
</dbReference>
<accession>A0A9W6BDQ1</accession>
<evidence type="ECO:0000256" key="11">
    <source>
        <dbReference type="ARBA" id="ARBA00038168"/>
    </source>
</evidence>
<evidence type="ECO:0000256" key="8">
    <source>
        <dbReference type="ARBA" id="ARBA00022989"/>
    </source>
</evidence>
<dbReference type="InterPro" id="IPR050668">
    <property type="entry name" value="Cytochrome_b5"/>
</dbReference>
<evidence type="ECO:0000256" key="2">
    <source>
        <dbReference type="ARBA" id="ARBA00022448"/>
    </source>
</evidence>
<dbReference type="Proteomes" id="UP001165080">
    <property type="component" value="Unassembled WGS sequence"/>
</dbReference>
<keyword evidence="4 12" id="KW-0812">Transmembrane</keyword>
<evidence type="ECO:0000256" key="4">
    <source>
        <dbReference type="ARBA" id="ARBA00022692"/>
    </source>
</evidence>
<gene>
    <name evidence="15" type="primary">PLEST009172</name>
    <name evidence="15" type="ORF">PLESTB_000319300</name>
</gene>
<evidence type="ECO:0000256" key="1">
    <source>
        <dbReference type="ARBA" id="ARBA00004131"/>
    </source>
</evidence>
<organism evidence="15 16">
    <name type="scientific">Pleodorina starrii</name>
    <dbReference type="NCBI Taxonomy" id="330485"/>
    <lineage>
        <taxon>Eukaryota</taxon>
        <taxon>Viridiplantae</taxon>
        <taxon>Chlorophyta</taxon>
        <taxon>core chlorophytes</taxon>
        <taxon>Chlorophyceae</taxon>
        <taxon>CS clade</taxon>
        <taxon>Chlamydomonadales</taxon>
        <taxon>Volvocaceae</taxon>
        <taxon>Pleodorina</taxon>
    </lineage>
</organism>
<keyword evidence="9 12" id="KW-0408">Iron</keyword>
<feature type="transmembrane region" description="Helical" evidence="12">
    <location>
        <begin position="111"/>
        <end position="130"/>
    </location>
</feature>
<protein>
    <recommendedName>
        <fullName evidence="14">Cytochrome b5 heme-binding domain-containing protein</fullName>
    </recommendedName>
</protein>
<dbReference type="PANTHER" id="PTHR19359:SF129">
    <property type="entry name" value="CYTOCHROME B5 ISOFORM B"/>
    <property type="match status" value="1"/>
</dbReference>
<feature type="compositionally biased region" description="Low complexity" evidence="13">
    <location>
        <begin position="84"/>
        <end position="103"/>
    </location>
</feature>
<evidence type="ECO:0000313" key="16">
    <source>
        <dbReference type="Proteomes" id="UP001165080"/>
    </source>
</evidence>
<proteinExistence type="inferred from homology"/>
<evidence type="ECO:0000259" key="14">
    <source>
        <dbReference type="PROSITE" id="PS50255"/>
    </source>
</evidence>
<comment type="subcellular location">
    <subcellularLocation>
        <location evidence="1">Endoplasmic reticulum membrane</location>
        <topology evidence="1">Single-pass membrane protein</topology>
        <orientation evidence="1">Cytoplasmic side</orientation>
    </subcellularLocation>
</comment>
<keyword evidence="5 12" id="KW-0479">Metal-binding</keyword>
<feature type="region of interest" description="Disordered" evidence="13">
    <location>
        <begin position="83"/>
        <end position="103"/>
    </location>
</feature>
<evidence type="ECO:0000256" key="6">
    <source>
        <dbReference type="ARBA" id="ARBA00022824"/>
    </source>
</evidence>
<dbReference type="GO" id="GO:0046872">
    <property type="term" value="F:metal ion binding"/>
    <property type="evidence" value="ECO:0007669"/>
    <property type="project" value="UniProtKB-UniRule"/>
</dbReference>
<dbReference type="SUPFAM" id="SSF55856">
    <property type="entry name" value="Cytochrome b5-like heme/steroid binding domain"/>
    <property type="match status" value="1"/>
</dbReference>
<evidence type="ECO:0000256" key="3">
    <source>
        <dbReference type="ARBA" id="ARBA00022617"/>
    </source>
</evidence>
<keyword evidence="8 12" id="KW-1133">Transmembrane helix</keyword>
<dbReference type="Gene3D" id="3.10.120.10">
    <property type="entry name" value="Cytochrome b5-like heme/steroid binding domain"/>
    <property type="match status" value="1"/>
</dbReference>
<dbReference type="PANTHER" id="PTHR19359">
    <property type="entry name" value="CYTOCHROME B5"/>
    <property type="match status" value="1"/>
</dbReference>
<comment type="similarity">
    <text evidence="11 12">Belongs to the cytochrome b5 family.</text>
</comment>
<dbReference type="GO" id="GO:0020037">
    <property type="term" value="F:heme binding"/>
    <property type="evidence" value="ECO:0007669"/>
    <property type="project" value="UniProtKB-UniRule"/>
</dbReference>
<evidence type="ECO:0000256" key="9">
    <source>
        <dbReference type="ARBA" id="ARBA00023004"/>
    </source>
</evidence>
<dbReference type="GO" id="GO:0005789">
    <property type="term" value="C:endoplasmic reticulum membrane"/>
    <property type="evidence" value="ECO:0007669"/>
    <property type="project" value="UniProtKB-SubCell"/>
</dbReference>
<dbReference type="SMART" id="SM01117">
    <property type="entry name" value="Cyt-b5"/>
    <property type="match status" value="1"/>
</dbReference>
<dbReference type="InterPro" id="IPR036400">
    <property type="entry name" value="Cyt_B5-like_heme/steroid_sf"/>
</dbReference>
<evidence type="ECO:0000256" key="7">
    <source>
        <dbReference type="ARBA" id="ARBA00022982"/>
    </source>
</evidence>
<name>A0A9W6BDQ1_9CHLO</name>
<keyword evidence="7" id="KW-0249">Electron transport</keyword>
<reference evidence="15 16" key="1">
    <citation type="journal article" date="2023" name="Commun. Biol.">
        <title>Reorganization of the ancestral sex-determining regions during the evolution of trioecy in Pleodorina starrii.</title>
        <authorList>
            <person name="Takahashi K."/>
            <person name="Suzuki S."/>
            <person name="Kawai-Toyooka H."/>
            <person name="Yamamoto K."/>
            <person name="Hamaji T."/>
            <person name="Ootsuki R."/>
            <person name="Yamaguchi H."/>
            <person name="Kawachi M."/>
            <person name="Higashiyama T."/>
            <person name="Nozaki H."/>
        </authorList>
    </citation>
    <scope>NUCLEOTIDE SEQUENCE [LARGE SCALE GENOMIC DNA]</scope>
    <source>
        <strain evidence="15 16">NIES-4479</strain>
    </source>
</reference>